<feature type="compositionally biased region" description="Basic residues" evidence="1">
    <location>
        <begin position="1"/>
        <end position="12"/>
    </location>
</feature>
<keyword evidence="3" id="KW-1185">Reference proteome</keyword>
<organism evidence="2 3">
    <name type="scientific">Mycena pura</name>
    <dbReference type="NCBI Taxonomy" id="153505"/>
    <lineage>
        <taxon>Eukaryota</taxon>
        <taxon>Fungi</taxon>
        <taxon>Dikarya</taxon>
        <taxon>Basidiomycota</taxon>
        <taxon>Agaricomycotina</taxon>
        <taxon>Agaricomycetes</taxon>
        <taxon>Agaricomycetidae</taxon>
        <taxon>Agaricales</taxon>
        <taxon>Marasmiineae</taxon>
        <taxon>Mycenaceae</taxon>
        <taxon>Mycena</taxon>
    </lineage>
</organism>
<protein>
    <submittedName>
        <fullName evidence="2">Uncharacterized protein</fullName>
    </submittedName>
</protein>
<feature type="compositionally biased region" description="Low complexity" evidence="1">
    <location>
        <begin position="39"/>
        <end position="56"/>
    </location>
</feature>
<dbReference type="EMBL" id="JARJCW010000010">
    <property type="protein sequence ID" value="KAJ7220259.1"/>
    <property type="molecule type" value="Genomic_DNA"/>
</dbReference>
<dbReference type="AlphaFoldDB" id="A0AAD6VRY7"/>
<sequence>MGKRKHTTRKRTSTTLNPRAGKRARTSQDSENHNPDSPPRSSQSPGPDGPSHSPSQVPELNEDMSSQELYQTSRQLQSQLNELRQSQQEAGRNALANITNQSDGGSDEEPSGEEPDGKFVLCKGKQFCYTNLLFLPDEDACFTTGLDESYNDLERFETEENRVQGALRELREFIPEEYHALEEWNGWVRHDGMNDQRSVFANRMRGNPGWFGRSVGEFAPTGREAWVDLVGRKPDPENRGKYYYDTFDVPLLHAEYDGALDLDKVFLNEHLFTAHAGLTRGPSGARQLLTGKAAPKKMPVLEKLWGLKKTTPGMIASAAVYVRWAHSRDEEFGPVGDVTGIEWWKDFNAYLEYLKTGLAEKSDCVENIFRVWDTKFYPNSAESSVGHGNNSNAAENSRAAALDALKQRMRQ</sequence>
<feature type="compositionally biased region" description="Polar residues" evidence="1">
    <location>
        <begin position="63"/>
        <end position="90"/>
    </location>
</feature>
<proteinExistence type="predicted"/>
<evidence type="ECO:0000313" key="3">
    <source>
        <dbReference type="Proteomes" id="UP001219525"/>
    </source>
</evidence>
<feature type="region of interest" description="Disordered" evidence="1">
    <location>
        <begin position="97"/>
        <end position="116"/>
    </location>
</feature>
<feature type="compositionally biased region" description="Acidic residues" evidence="1">
    <location>
        <begin position="105"/>
        <end position="114"/>
    </location>
</feature>
<comment type="caution">
    <text evidence="2">The sequence shown here is derived from an EMBL/GenBank/DDBJ whole genome shotgun (WGS) entry which is preliminary data.</text>
</comment>
<gene>
    <name evidence="2" type="ORF">GGX14DRAFT_586361</name>
</gene>
<accession>A0AAD6VRY7</accession>
<feature type="region of interest" description="Disordered" evidence="1">
    <location>
        <begin position="1"/>
        <end position="90"/>
    </location>
</feature>
<evidence type="ECO:0000256" key="1">
    <source>
        <dbReference type="SAM" id="MobiDB-lite"/>
    </source>
</evidence>
<reference evidence="2" key="1">
    <citation type="submission" date="2023-03" db="EMBL/GenBank/DDBJ databases">
        <title>Massive genome expansion in bonnet fungi (Mycena s.s.) driven by repeated elements and novel gene families across ecological guilds.</title>
        <authorList>
            <consortium name="Lawrence Berkeley National Laboratory"/>
            <person name="Harder C.B."/>
            <person name="Miyauchi S."/>
            <person name="Viragh M."/>
            <person name="Kuo A."/>
            <person name="Thoen E."/>
            <person name="Andreopoulos B."/>
            <person name="Lu D."/>
            <person name="Skrede I."/>
            <person name="Drula E."/>
            <person name="Henrissat B."/>
            <person name="Morin E."/>
            <person name="Kohler A."/>
            <person name="Barry K."/>
            <person name="LaButti K."/>
            <person name="Morin E."/>
            <person name="Salamov A."/>
            <person name="Lipzen A."/>
            <person name="Mereny Z."/>
            <person name="Hegedus B."/>
            <person name="Baldrian P."/>
            <person name="Stursova M."/>
            <person name="Weitz H."/>
            <person name="Taylor A."/>
            <person name="Grigoriev I.V."/>
            <person name="Nagy L.G."/>
            <person name="Martin F."/>
            <person name="Kauserud H."/>
        </authorList>
    </citation>
    <scope>NUCLEOTIDE SEQUENCE</scope>
    <source>
        <strain evidence="2">9144</strain>
    </source>
</reference>
<name>A0AAD6VRY7_9AGAR</name>
<evidence type="ECO:0000313" key="2">
    <source>
        <dbReference type="EMBL" id="KAJ7220259.1"/>
    </source>
</evidence>
<dbReference type="Proteomes" id="UP001219525">
    <property type="component" value="Unassembled WGS sequence"/>
</dbReference>